<dbReference type="Pfam" id="PF12582">
    <property type="entry name" value="DUF3757"/>
    <property type="match status" value="1"/>
</dbReference>
<accession>A0A0M2K9E8</accession>
<evidence type="ECO:0000313" key="3">
    <source>
        <dbReference type="Proteomes" id="UP000033924"/>
    </source>
</evidence>
<evidence type="ECO:0008006" key="4">
    <source>
        <dbReference type="Google" id="ProtNLM"/>
    </source>
</evidence>
<gene>
    <name evidence="2" type="ORF">SY86_09120</name>
</gene>
<sequence length="157" mass="17863">MNNIKKVSLMLSILGFSSSVIANNTEEMSCPAPESVKYVSSRYEAKETHKGWEGRWVSRPHKQGEIEKFSIAEYFSENDKRTEGTLTNCTYKLREGSDVVDLEYHKNGEESGLKTLIVSIKKQPYWRKESGAIGIQGYECIKSATECKFIPLQIKEN</sequence>
<dbReference type="PATRIC" id="fig|65700.7.peg.2303"/>
<comment type="caution">
    <text evidence="2">The sequence shown here is derived from an EMBL/GenBank/DDBJ whole genome shotgun (WGS) entry which is preliminary data.</text>
</comment>
<evidence type="ECO:0000313" key="2">
    <source>
        <dbReference type="EMBL" id="KKF35554.1"/>
    </source>
</evidence>
<feature type="chain" id="PRO_5005635649" description="DUF3757 domain-containing protein" evidence="1">
    <location>
        <begin position="23"/>
        <end position="157"/>
    </location>
</feature>
<keyword evidence="1" id="KW-0732">Signal</keyword>
<evidence type="ECO:0000256" key="1">
    <source>
        <dbReference type="SAM" id="SignalP"/>
    </source>
</evidence>
<keyword evidence="3" id="KW-1185">Reference proteome</keyword>
<feature type="signal peptide" evidence="1">
    <location>
        <begin position="1"/>
        <end position="22"/>
    </location>
</feature>
<organism evidence="2 3">
    <name type="scientific">Erwinia tracheiphila</name>
    <dbReference type="NCBI Taxonomy" id="65700"/>
    <lineage>
        <taxon>Bacteria</taxon>
        <taxon>Pseudomonadati</taxon>
        <taxon>Pseudomonadota</taxon>
        <taxon>Gammaproteobacteria</taxon>
        <taxon>Enterobacterales</taxon>
        <taxon>Erwiniaceae</taxon>
        <taxon>Erwinia</taxon>
    </lineage>
</organism>
<dbReference type="Proteomes" id="UP000033924">
    <property type="component" value="Unassembled WGS sequence"/>
</dbReference>
<dbReference type="AlphaFoldDB" id="A0A0M2K9E8"/>
<dbReference type="EMBL" id="JXNU01000003">
    <property type="protein sequence ID" value="KKF35554.1"/>
    <property type="molecule type" value="Genomic_DNA"/>
</dbReference>
<protein>
    <recommendedName>
        <fullName evidence="4">DUF3757 domain-containing protein</fullName>
    </recommendedName>
</protein>
<dbReference type="RefSeq" id="WP_016192197.1">
    <property type="nucleotide sequence ID" value="NZ_CP089932.1"/>
</dbReference>
<proteinExistence type="predicted"/>
<dbReference type="InterPro" id="IPR022231">
    <property type="entry name" value="DUF3757"/>
</dbReference>
<reference evidence="2 3" key="1">
    <citation type="submission" date="2015-01" db="EMBL/GenBank/DDBJ databases">
        <title>Erwinia tracheiphila.</title>
        <authorList>
            <person name="Shapiro L.R."/>
        </authorList>
    </citation>
    <scope>NUCLEOTIDE SEQUENCE [LARGE SCALE GENOMIC DNA]</scope>
    <source>
        <strain evidence="2 3">BuffGH</strain>
    </source>
</reference>
<name>A0A0M2K9E8_9GAMM</name>